<dbReference type="InterPro" id="IPR018097">
    <property type="entry name" value="EGF_Ca-bd_CS"/>
</dbReference>
<feature type="region of interest" description="Disordered" evidence="2">
    <location>
        <begin position="882"/>
        <end position="943"/>
    </location>
</feature>
<evidence type="ECO:0000313" key="5">
    <source>
        <dbReference type="EMBL" id="KAG7166649.1"/>
    </source>
</evidence>
<feature type="non-terminal residue" evidence="5">
    <location>
        <position position="949"/>
    </location>
</feature>
<keyword evidence="1" id="KW-1015">Disulfide bond</keyword>
<feature type="compositionally biased region" description="Pro residues" evidence="2">
    <location>
        <begin position="489"/>
        <end position="498"/>
    </location>
</feature>
<feature type="region of interest" description="Disordered" evidence="2">
    <location>
        <begin position="105"/>
        <end position="141"/>
    </location>
</feature>
<feature type="compositionally biased region" description="Basic and acidic residues" evidence="2">
    <location>
        <begin position="594"/>
        <end position="605"/>
    </location>
</feature>
<sequence>MNTKTSAPYRLWVTVVLWVVVWASSTHASSVLLHQDAPHPLSHQEAAHRLSQIHHGKVEEEVEETEEEGPRDALYRLSHLHRGKVVEKVEGGPTEALYRLSQIHQGKMKEKEEEEGEVVGEREEGSPLHTFRGESTSSSTAATPLQTAADDLYEERGGFFLDELEAVTRSDTLECPSANVITTRYKCQVREQWVDCFRRHCCQGYNFVAGSPENHKRGIKPVCLDIDECASQNGGCGHECVNEPGTFTCSCRPASPLVYRALKDPLGLLVLQGLEASQVVLVVDRSGWVTRATGERGAVGPMWTAPPETTPTPRRLPADDPFTSEDFPLDSWTVLQGDGRRQFCKCRRAAVGSPGASGKPGPRGLPGSTGSPGEKGDPGSFDFLNLMIADVRHDIQKLQEKVFGPGDMPEPYDLAGALAAGRGSQAAWQEDQYHTQLQEILTEEVDNRIFGAARRFHPNQLQLSALDGDEDVPEGEVESGGTTKAPLQSPGPVPPPRPVLADSQDPSSEDAHLEEPPQEYYDMLLNNGGESLDDYISNYDYGSTSDATYFSEYAAGDTQSVSHPESTMSTPSAATNYNKDQAPASALPTTDRYSQYDRETVDKKRGQIIGYRQEGSVTSRDPRAPVGEAPRQQDFSLYSSEGSEGVTETTRIQPTDTMMPEGPQSHIPRINSIREGTQNEQSSGNPTRALPDSRTSNNAFDAQAIKTSLDNLRRDFNLFDEDDGGGEVSSGEQVIGVEEHNKDGGEEEQDNVNRRSQEQGFEREEFTRTSSQEIVNEAEIDPLYSRRHLTENDKSRIRETEKLIDILDDILKEMEETAKFSRITRNPKNYSMAYEDNTVSTTGSEDYTEALQRREQQAVHQLLASRVSIKTKMCLLSKPTKNIVSPVPQNQTRMKKSIQRRPSRDHVKTKVGASSPPAQHSAKRMKNAQRSPDKTRTEDPRRIEVGCYF</sequence>
<evidence type="ECO:0000256" key="2">
    <source>
        <dbReference type="SAM" id="MobiDB-lite"/>
    </source>
</evidence>
<dbReference type="SUPFAM" id="SSF57196">
    <property type="entry name" value="EGF/Laminin"/>
    <property type="match status" value="1"/>
</dbReference>
<feature type="region of interest" description="Disordered" evidence="2">
    <location>
        <begin position="557"/>
        <end position="697"/>
    </location>
</feature>
<feature type="compositionally biased region" description="Polar residues" evidence="2">
    <location>
        <begin position="882"/>
        <end position="892"/>
    </location>
</feature>
<evidence type="ECO:0000256" key="3">
    <source>
        <dbReference type="SAM" id="SignalP"/>
    </source>
</evidence>
<keyword evidence="6" id="KW-1185">Reference proteome</keyword>
<dbReference type="EMBL" id="JAHLQT010022272">
    <property type="protein sequence ID" value="KAG7166649.1"/>
    <property type="molecule type" value="Genomic_DNA"/>
</dbReference>
<feature type="region of interest" description="Disordered" evidence="2">
    <location>
        <begin position="350"/>
        <end position="380"/>
    </location>
</feature>
<comment type="caution">
    <text evidence="5">The sequence shown here is derived from an EMBL/GenBank/DDBJ whole genome shotgun (WGS) entry which is preliminary data.</text>
</comment>
<dbReference type="Gene3D" id="2.10.25.10">
    <property type="entry name" value="Laminin"/>
    <property type="match status" value="1"/>
</dbReference>
<dbReference type="PROSITE" id="PS01187">
    <property type="entry name" value="EGF_CA"/>
    <property type="match status" value="1"/>
</dbReference>
<name>A0A8J5K3B6_HOMAM</name>
<accession>A0A8J5K3B6</accession>
<dbReference type="CDD" id="cd00054">
    <property type="entry name" value="EGF_CA"/>
    <property type="match status" value="1"/>
</dbReference>
<feature type="region of interest" description="Disordered" evidence="2">
    <location>
        <begin position="461"/>
        <end position="518"/>
    </location>
</feature>
<feature type="compositionally biased region" description="Polar residues" evidence="2">
    <location>
        <begin position="674"/>
        <end position="686"/>
    </location>
</feature>
<dbReference type="AlphaFoldDB" id="A0A8J5K3B6"/>
<dbReference type="InterPro" id="IPR001881">
    <property type="entry name" value="EGF-like_Ca-bd_dom"/>
</dbReference>
<feature type="compositionally biased region" description="Polar residues" evidence="2">
    <location>
        <begin position="633"/>
        <end position="656"/>
    </location>
</feature>
<feature type="compositionally biased region" description="Basic and acidic residues" evidence="2">
    <location>
        <begin position="751"/>
        <end position="767"/>
    </location>
</feature>
<protein>
    <submittedName>
        <fullName evidence="5">Collagen and calcium-binding EGF domain-containing protein 1-like</fullName>
    </submittedName>
</protein>
<feature type="chain" id="PRO_5035159757" evidence="3">
    <location>
        <begin position="29"/>
        <end position="949"/>
    </location>
</feature>
<keyword evidence="5" id="KW-0176">Collagen</keyword>
<reference evidence="5" key="1">
    <citation type="journal article" date="2021" name="Sci. Adv.">
        <title>The American lobster genome reveals insights on longevity, neural, and immune adaptations.</title>
        <authorList>
            <person name="Polinski J.M."/>
            <person name="Zimin A.V."/>
            <person name="Clark K.F."/>
            <person name="Kohn A.B."/>
            <person name="Sadowski N."/>
            <person name="Timp W."/>
            <person name="Ptitsyn A."/>
            <person name="Khanna P."/>
            <person name="Romanova D.Y."/>
            <person name="Williams P."/>
            <person name="Greenwood S.J."/>
            <person name="Moroz L.L."/>
            <person name="Walt D.R."/>
            <person name="Bodnar A.G."/>
        </authorList>
    </citation>
    <scope>NUCLEOTIDE SEQUENCE</scope>
    <source>
        <strain evidence="5">GMGI-L3</strain>
    </source>
</reference>
<feature type="compositionally biased region" description="Acidic residues" evidence="2">
    <location>
        <begin position="467"/>
        <end position="477"/>
    </location>
</feature>
<feature type="compositionally biased region" description="Basic and acidic residues" evidence="2">
    <location>
        <begin position="931"/>
        <end position="943"/>
    </location>
</feature>
<proteinExistence type="predicted"/>
<organism evidence="5 6">
    <name type="scientific">Homarus americanus</name>
    <name type="common">American lobster</name>
    <dbReference type="NCBI Taxonomy" id="6706"/>
    <lineage>
        <taxon>Eukaryota</taxon>
        <taxon>Metazoa</taxon>
        <taxon>Ecdysozoa</taxon>
        <taxon>Arthropoda</taxon>
        <taxon>Crustacea</taxon>
        <taxon>Multicrustacea</taxon>
        <taxon>Malacostraca</taxon>
        <taxon>Eumalacostraca</taxon>
        <taxon>Eucarida</taxon>
        <taxon>Decapoda</taxon>
        <taxon>Pleocyemata</taxon>
        <taxon>Astacidea</taxon>
        <taxon>Nephropoidea</taxon>
        <taxon>Nephropidae</taxon>
        <taxon>Homarus</taxon>
    </lineage>
</organism>
<dbReference type="Gene3D" id="1.20.5.320">
    <property type="entry name" value="6-Phosphogluconate Dehydrogenase, domain 3"/>
    <property type="match status" value="1"/>
</dbReference>
<gene>
    <name evidence="5" type="primary">CCBE1-L</name>
    <name evidence="5" type="ORF">Hamer_G013673</name>
</gene>
<feature type="region of interest" description="Disordered" evidence="2">
    <location>
        <begin position="717"/>
        <end position="770"/>
    </location>
</feature>
<evidence type="ECO:0000313" key="6">
    <source>
        <dbReference type="Proteomes" id="UP000747542"/>
    </source>
</evidence>
<dbReference type="SMART" id="SM00179">
    <property type="entry name" value="EGF_CA"/>
    <property type="match status" value="1"/>
</dbReference>
<feature type="domain" description="EGF-like calcium-binding" evidence="4">
    <location>
        <begin position="225"/>
        <end position="266"/>
    </location>
</feature>
<dbReference type="Proteomes" id="UP000747542">
    <property type="component" value="Unassembled WGS sequence"/>
</dbReference>
<feature type="signal peptide" evidence="3">
    <location>
        <begin position="1"/>
        <end position="28"/>
    </location>
</feature>
<dbReference type="GO" id="GO:0005509">
    <property type="term" value="F:calcium ion binding"/>
    <property type="evidence" value="ECO:0007669"/>
    <property type="project" value="InterPro"/>
</dbReference>
<dbReference type="GO" id="GO:0005581">
    <property type="term" value="C:collagen trimer"/>
    <property type="evidence" value="ECO:0007669"/>
    <property type="project" value="UniProtKB-KW"/>
</dbReference>
<evidence type="ECO:0000256" key="1">
    <source>
        <dbReference type="ARBA" id="ARBA00023157"/>
    </source>
</evidence>
<feature type="compositionally biased region" description="Polar residues" evidence="2">
    <location>
        <begin position="557"/>
        <end position="579"/>
    </location>
</feature>
<evidence type="ECO:0000259" key="4">
    <source>
        <dbReference type="SMART" id="SM00179"/>
    </source>
</evidence>
<keyword evidence="3" id="KW-0732">Signal</keyword>